<dbReference type="EMBL" id="LXQA010004156">
    <property type="protein sequence ID" value="MCH82762.1"/>
    <property type="molecule type" value="Genomic_DNA"/>
</dbReference>
<name>A0A392M5S9_9FABA</name>
<feature type="non-terminal residue" evidence="1">
    <location>
        <position position="47"/>
    </location>
</feature>
<comment type="caution">
    <text evidence="1">The sequence shown here is derived from an EMBL/GenBank/DDBJ whole genome shotgun (WGS) entry which is preliminary data.</text>
</comment>
<gene>
    <name evidence="1" type="ORF">A2U01_0003573</name>
</gene>
<dbReference type="EMBL" id="LXQA010137896">
    <property type="protein sequence ID" value="MCI23794.1"/>
    <property type="molecule type" value="Genomic_DNA"/>
</dbReference>
<accession>A0A392M5S9</accession>
<reference evidence="1 2" key="1">
    <citation type="journal article" date="2018" name="Front. Plant Sci.">
        <title>Red Clover (Trifolium pratense) and Zigzag Clover (T. medium) - A Picture of Genomic Similarities and Differences.</title>
        <authorList>
            <person name="Dluhosova J."/>
            <person name="Istvanek J."/>
            <person name="Nedelnik J."/>
            <person name="Repkova J."/>
        </authorList>
    </citation>
    <scope>NUCLEOTIDE SEQUENCE [LARGE SCALE GENOMIC DNA]</scope>
    <source>
        <strain evidence="1">10/8</strain>
        <strain evidence="2">cv. 10/8</strain>
        <tissue evidence="1">Leaf</tissue>
    </source>
</reference>
<evidence type="ECO:0000313" key="2">
    <source>
        <dbReference type="Proteomes" id="UP000265520"/>
    </source>
</evidence>
<evidence type="ECO:0000313" key="1">
    <source>
        <dbReference type="EMBL" id="MCH82762.1"/>
    </source>
</evidence>
<dbReference type="Proteomes" id="UP000265520">
    <property type="component" value="Unassembled WGS sequence"/>
</dbReference>
<protein>
    <submittedName>
        <fullName evidence="1">Nitrate transporter 1.5-like</fullName>
    </submittedName>
</protein>
<dbReference type="AlphaFoldDB" id="A0A392M5S9"/>
<proteinExistence type="predicted"/>
<organism evidence="1 2">
    <name type="scientific">Trifolium medium</name>
    <dbReference type="NCBI Taxonomy" id="97028"/>
    <lineage>
        <taxon>Eukaryota</taxon>
        <taxon>Viridiplantae</taxon>
        <taxon>Streptophyta</taxon>
        <taxon>Embryophyta</taxon>
        <taxon>Tracheophyta</taxon>
        <taxon>Spermatophyta</taxon>
        <taxon>Magnoliopsida</taxon>
        <taxon>eudicotyledons</taxon>
        <taxon>Gunneridae</taxon>
        <taxon>Pentapetalae</taxon>
        <taxon>rosids</taxon>
        <taxon>fabids</taxon>
        <taxon>Fabales</taxon>
        <taxon>Fabaceae</taxon>
        <taxon>Papilionoideae</taxon>
        <taxon>50 kb inversion clade</taxon>
        <taxon>NPAAA clade</taxon>
        <taxon>Hologalegina</taxon>
        <taxon>IRL clade</taxon>
        <taxon>Trifolieae</taxon>
        <taxon>Trifolium</taxon>
    </lineage>
</organism>
<keyword evidence="2" id="KW-1185">Reference proteome</keyword>
<sequence>MACLEVCKEGKFKEETEELTLDGSVDWHGRPAIRAKSGRWFAGTIIL</sequence>